<evidence type="ECO:0000259" key="6">
    <source>
        <dbReference type="PROSITE" id="PS50071"/>
    </source>
</evidence>
<protein>
    <submittedName>
        <fullName evidence="7">HD2 mating type protein</fullName>
    </submittedName>
</protein>
<dbReference type="GO" id="GO:0000977">
    <property type="term" value="F:RNA polymerase II transcription regulatory region sequence-specific DNA binding"/>
    <property type="evidence" value="ECO:0007669"/>
    <property type="project" value="TreeGrafter"/>
</dbReference>
<feature type="compositionally biased region" description="Low complexity" evidence="5">
    <location>
        <begin position="465"/>
        <end position="474"/>
    </location>
</feature>
<keyword evidence="3 4" id="KW-0371">Homeobox</keyword>
<dbReference type="HOGENOM" id="CLU_453398_0_0_1"/>
<dbReference type="SMART" id="SM00389">
    <property type="entry name" value="HOX"/>
    <property type="match status" value="1"/>
</dbReference>
<dbReference type="GO" id="GO:0009948">
    <property type="term" value="P:anterior/posterior axis specification"/>
    <property type="evidence" value="ECO:0007669"/>
    <property type="project" value="TreeGrafter"/>
</dbReference>
<dbReference type="InterPro" id="IPR047152">
    <property type="entry name" value="Caudal_homeobox"/>
</dbReference>
<dbReference type="GO" id="GO:0005634">
    <property type="term" value="C:nucleus"/>
    <property type="evidence" value="ECO:0007669"/>
    <property type="project" value="UniProtKB-SubCell"/>
</dbReference>
<name>M2RTY5_CERS8</name>
<dbReference type="GO" id="GO:0030154">
    <property type="term" value="P:cell differentiation"/>
    <property type="evidence" value="ECO:0007669"/>
    <property type="project" value="TreeGrafter"/>
</dbReference>
<feature type="compositionally biased region" description="Basic residues" evidence="5">
    <location>
        <begin position="434"/>
        <end position="444"/>
    </location>
</feature>
<sequence>MHTSLSCETKVLHRVFTLAQHIEDRITASKRFIPPKSSQHLESPCSLYSHYILPEPAPILSELMSLDLDREAAIIFSDAYMRAAERIKATCEIQYGRVHRATIQRCKTSSPDIQKTAHTLQLAYVTNYMRMLKTWFNIIVKCYVPRALHHKGQSPGQPETSGSRRPFTSAVVAVLEAFFVENAFPTRDEKHELAAETHMDYRQIHVWFQNRRNRSREKGKAVKNGVQAQLPSDLEEAMTTILEKQWKDENTDLGLEDAFFDTSCIPRTLACDILDRDAPPHAYPTTYPPSCDYQPFPILEGHHAFSTPWARKPVTTSGCMTSSIDVSSLTEMFANLSLEAHSSSGHKMRRIASRETSTRGSSADWRVAVAPVAPLAALQVSSYPRRNAGNPSSPINCALPKTAHSLPTRSAICSSTRTRTSRTRVRKPMALPRRLPKSQSRSHAKNQLSGPPTLDSRPDAVDPQSSSHSDTSSSGPHRYIKPYSRPISPPSYPASCGRKAPKLYRQQGLNNEHGASPPGEASSFGCSASRSASLTSSSSVSLSSCSETESPLATPPSESIPLFMPKLQLSQDWLNALDVTLANLDIPSNLLGTTFEESVLST</sequence>
<proteinExistence type="inferred from homology"/>
<keyword evidence="8" id="KW-1185">Reference proteome</keyword>
<feature type="region of interest" description="Disordered" evidence="5">
    <location>
        <begin position="406"/>
        <end position="559"/>
    </location>
</feature>
<dbReference type="PANTHER" id="PTHR24332">
    <property type="entry name" value="HOMEOBOX PROTEIN CDX"/>
    <property type="match status" value="1"/>
</dbReference>
<dbReference type="SUPFAM" id="SSF46689">
    <property type="entry name" value="Homeodomain-like"/>
    <property type="match status" value="1"/>
</dbReference>
<dbReference type="EMBL" id="KB445791">
    <property type="protein sequence ID" value="EMD41907.1"/>
    <property type="molecule type" value="Genomic_DNA"/>
</dbReference>
<feature type="domain" description="Homeobox" evidence="6">
    <location>
        <begin position="158"/>
        <end position="218"/>
    </location>
</feature>
<dbReference type="Proteomes" id="UP000016930">
    <property type="component" value="Unassembled WGS sequence"/>
</dbReference>
<evidence type="ECO:0000256" key="4">
    <source>
        <dbReference type="RuleBase" id="RU000682"/>
    </source>
</evidence>
<dbReference type="STRING" id="914234.M2RTY5"/>
<gene>
    <name evidence="7" type="primary">a2-1</name>
    <name evidence="7" type="ORF">CERSUDRAFT_110462</name>
</gene>
<evidence type="ECO:0000313" key="8">
    <source>
        <dbReference type="Proteomes" id="UP000016930"/>
    </source>
</evidence>
<dbReference type="AlphaFoldDB" id="M2RTY5"/>
<evidence type="ECO:0000256" key="2">
    <source>
        <dbReference type="ARBA" id="ARBA00010341"/>
    </source>
</evidence>
<feature type="region of interest" description="Disordered" evidence="5">
    <location>
        <begin position="344"/>
        <end position="363"/>
    </location>
</feature>
<accession>M2RTY5</accession>
<evidence type="ECO:0000313" key="7">
    <source>
        <dbReference type="EMBL" id="EMD41907.1"/>
    </source>
</evidence>
<evidence type="ECO:0000256" key="1">
    <source>
        <dbReference type="ARBA" id="ARBA00004123"/>
    </source>
</evidence>
<comment type="similarity">
    <text evidence="2">Belongs to the Caudal homeobox family.</text>
</comment>
<dbReference type="Gene3D" id="1.10.10.60">
    <property type="entry name" value="Homeodomain-like"/>
    <property type="match status" value="1"/>
</dbReference>
<feature type="compositionally biased region" description="Low complexity" evidence="5">
    <location>
        <begin position="408"/>
        <end position="418"/>
    </location>
</feature>
<dbReference type="OrthoDB" id="6159439at2759"/>
<keyword evidence="3 4" id="KW-0539">Nucleus</keyword>
<feature type="compositionally biased region" description="Low complexity" evidence="5">
    <location>
        <begin position="521"/>
        <end position="550"/>
    </location>
</feature>
<dbReference type="InterPro" id="IPR009057">
    <property type="entry name" value="Homeodomain-like_sf"/>
</dbReference>
<evidence type="ECO:0000256" key="5">
    <source>
        <dbReference type="SAM" id="MobiDB-lite"/>
    </source>
</evidence>
<feature type="DNA-binding region" description="Homeobox" evidence="3">
    <location>
        <begin position="160"/>
        <end position="219"/>
    </location>
</feature>
<evidence type="ECO:0000256" key="3">
    <source>
        <dbReference type="PROSITE-ProRule" id="PRU00108"/>
    </source>
</evidence>
<dbReference type="GO" id="GO:0003700">
    <property type="term" value="F:DNA-binding transcription factor activity"/>
    <property type="evidence" value="ECO:0007669"/>
    <property type="project" value="TreeGrafter"/>
</dbReference>
<organism evidence="7 8">
    <name type="scientific">Ceriporiopsis subvermispora (strain B)</name>
    <name type="common">White-rot fungus</name>
    <name type="synonym">Gelatoporia subvermispora</name>
    <dbReference type="NCBI Taxonomy" id="914234"/>
    <lineage>
        <taxon>Eukaryota</taxon>
        <taxon>Fungi</taxon>
        <taxon>Dikarya</taxon>
        <taxon>Basidiomycota</taxon>
        <taxon>Agaricomycotina</taxon>
        <taxon>Agaricomycetes</taxon>
        <taxon>Polyporales</taxon>
        <taxon>Gelatoporiaceae</taxon>
        <taxon>Gelatoporia</taxon>
    </lineage>
</organism>
<keyword evidence="3 4" id="KW-0238">DNA-binding</keyword>
<reference evidence="7 8" key="1">
    <citation type="journal article" date="2012" name="Proc. Natl. Acad. Sci. U.S.A.">
        <title>Comparative genomics of Ceriporiopsis subvermispora and Phanerochaete chrysosporium provide insight into selective ligninolysis.</title>
        <authorList>
            <person name="Fernandez-Fueyo E."/>
            <person name="Ruiz-Duenas F.J."/>
            <person name="Ferreira P."/>
            <person name="Floudas D."/>
            <person name="Hibbett D.S."/>
            <person name="Canessa P."/>
            <person name="Larrondo L.F."/>
            <person name="James T.Y."/>
            <person name="Seelenfreund D."/>
            <person name="Lobos S."/>
            <person name="Polanco R."/>
            <person name="Tello M."/>
            <person name="Honda Y."/>
            <person name="Watanabe T."/>
            <person name="Watanabe T."/>
            <person name="Ryu J.S."/>
            <person name="Kubicek C.P."/>
            <person name="Schmoll M."/>
            <person name="Gaskell J."/>
            <person name="Hammel K.E."/>
            <person name="St John F.J."/>
            <person name="Vanden Wymelenberg A."/>
            <person name="Sabat G."/>
            <person name="Splinter BonDurant S."/>
            <person name="Syed K."/>
            <person name="Yadav J.S."/>
            <person name="Doddapaneni H."/>
            <person name="Subramanian V."/>
            <person name="Lavin J.L."/>
            <person name="Oguiza J.A."/>
            <person name="Perez G."/>
            <person name="Pisabarro A.G."/>
            <person name="Ramirez L."/>
            <person name="Santoyo F."/>
            <person name="Master E."/>
            <person name="Coutinho P.M."/>
            <person name="Henrissat B."/>
            <person name="Lombard V."/>
            <person name="Magnuson J.K."/>
            <person name="Kuees U."/>
            <person name="Hori C."/>
            <person name="Igarashi K."/>
            <person name="Samejima M."/>
            <person name="Held B.W."/>
            <person name="Barry K.W."/>
            <person name="LaButti K.M."/>
            <person name="Lapidus A."/>
            <person name="Lindquist E.A."/>
            <person name="Lucas S.M."/>
            <person name="Riley R."/>
            <person name="Salamov A.A."/>
            <person name="Hoffmeister D."/>
            <person name="Schwenk D."/>
            <person name="Hadar Y."/>
            <person name="Yarden O."/>
            <person name="de Vries R.P."/>
            <person name="Wiebenga A."/>
            <person name="Stenlid J."/>
            <person name="Eastwood D."/>
            <person name="Grigoriev I.V."/>
            <person name="Berka R.M."/>
            <person name="Blanchette R.A."/>
            <person name="Kersten P."/>
            <person name="Martinez A.T."/>
            <person name="Vicuna R."/>
            <person name="Cullen D."/>
        </authorList>
    </citation>
    <scope>NUCLEOTIDE SEQUENCE [LARGE SCALE GENOMIC DNA]</scope>
    <source>
        <strain evidence="7 8">B</strain>
    </source>
</reference>
<dbReference type="InterPro" id="IPR001356">
    <property type="entry name" value="HD"/>
</dbReference>
<dbReference type="Pfam" id="PF00046">
    <property type="entry name" value="Homeodomain"/>
    <property type="match status" value="1"/>
</dbReference>
<dbReference type="CDD" id="cd00086">
    <property type="entry name" value="homeodomain"/>
    <property type="match status" value="1"/>
</dbReference>
<dbReference type="PROSITE" id="PS50071">
    <property type="entry name" value="HOMEOBOX_2"/>
    <property type="match status" value="1"/>
</dbReference>
<dbReference type="PANTHER" id="PTHR24332:SF9">
    <property type="entry name" value="HOMEOTIC PROTEIN CAUDAL"/>
    <property type="match status" value="1"/>
</dbReference>
<comment type="subcellular location">
    <subcellularLocation>
        <location evidence="1 3 4">Nucleus</location>
    </subcellularLocation>
</comment>
<dbReference type="GO" id="GO:0006357">
    <property type="term" value="P:regulation of transcription by RNA polymerase II"/>
    <property type="evidence" value="ECO:0007669"/>
    <property type="project" value="TreeGrafter"/>
</dbReference>